<dbReference type="Proteomes" id="UP001374535">
    <property type="component" value="Chromosome 9"/>
</dbReference>
<feature type="coiled-coil region" evidence="1">
    <location>
        <begin position="303"/>
        <end position="330"/>
    </location>
</feature>
<organism evidence="3 4">
    <name type="scientific">Vigna mungo</name>
    <name type="common">Black gram</name>
    <name type="synonym">Phaseolus mungo</name>
    <dbReference type="NCBI Taxonomy" id="3915"/>
    <lineage>
        <taxon>Eukaryota</taxon>
        <taxon>Viridiplantae</taxon>
        <taxon>Streptophyta</taxon>
        <taxon>Embryophyta</taxon>
        <taxon>Tracheophyta</taxon>
        <taxon>Spermatophyta</taxon>
        <taxon>Magnoliopsida</taxon>
        <taxon>eudicotyledons</taxon>
        <taxon>Gunneridae</taxon>
        <taxon>Pentapetalae</taxon>
        <taxon>rosids</taxon>
        <taxon>fabids</taxon>
        <taxon>Fabales</taxon>
        <taxon>Fabaceae</taxon>
        <taxon>Papilionoideae</taxon>
        <taxon>50 kb inversion clade</taxon>
        <taxon>NPAAA clade</taxon>
        <taxon>indigoferoid/millettioid clade</taxon>
        <taxon>Phaseoleae</taxon>
        <taxon>Vigna</taxon>
    </lineage>
</organism>
<evidence type="ECO:0000259" key="2">
    <source>
        <dbReference type="Pfam" id="PF10536"/>
    </source>
</evidence>
<dbReference type="GO" id="GO:0010073">
    <property type="term" value="P:meristem maintenance"/>
    <property type="evidence" value="ECO:0007669"/>
    <property type="project" value="InterPro"/>
</dbReference>
<evidence type="ECO:0000313" key="4">
    <source>
        <dbReference type="Proteomes" id="UP001374535"/>
    </source>
</evidence>
<protein>
    <recommendedName>
        <fullName evidence="2">Aminotransferase-like plant mobile domain-containing protein</fullName>
    </recommendedName>
</protein>
<keyword evidence="1" id="KW-0175">Coiled coil</keyword>
<accession>A0AAQ3MX13</accession>
<gene>
    <name evidence="3" type="ORF">V8G54_030600</name>
</gene>
<dbReference type="PANTHER" id="PTHR46033:SF8">
    <property type="entry name" value="PROTEIN MAINTENANCE OF MERISTEMS-LIKE"/>
    <property type="match status" value="1"/>
</dbReference>
<dbReference type="AlphaFoldDB" id="A0AAQ3MX13"/>
<dbReference type="InterPro" id="IPR019557">
    <property type="entry name" value="AminoTfrase-like_pln_mobile"/>
</dbReference>
<feature type="domain" description="Aminotransferase-like plant mobile" evidence="2">
    <location>
        <begin position="132"/>
        <end position="248"/>
    </location>
</feature>
<name>A0AAQ3MX13_VIGMU</name>
<keyword evidence="4" id="KW-1185">Reference proteome</keyword>
<reference evidence="3 4" key="1">
    <citation type="journal article" date="2023" name="Life. Sci Alliance">
        <title>Evolutionary insights into 3D genome organization and epigenetic landscape of Vigna mungo.</title>
        <authorList>
            <person name="Junaid A."/>
            <person name="Singh B."/>
            <person name="Bhatia S."/>
        </authorList>
    </citation>
    <scope>NUCLEOTIDE SEQUENCE [LARGE SCALE GENOMIC DNA]</scope>
    <source>
        <strain evidence="3">Urdbean</strain>
    </source>
</reference>
<dbReference type="Pfam" id="PF10536">
    <property type="entry name" value="PMD"/>
    <property type="match status" value="1"/>
</dbReference>
<evidence type="ECO:0000313" key="3">
    <source>
        <dbReference type="EMBL" id="WVY98449.1"/>
    </source>
</evidence>
<dbReference type="EMBL" id="CP144692">
    <property type="protein sequence ID" value="WVY98449.1"/>
    <property type="molecule type" value="Genomic_DNA"/>
</dbReference>
<dbReference type="PANTHER" id="PTHR46033">
    <property type="entry name" value="PROTEIN MAIN-LIKE 2"/>
    <property type="match status" value="1"/>
</dbReference>
<proteinExistence type="predicted"/>
<dbReference type="InterPro" id="IPR044824">
    <property type="entry name" value="MAIN-like"/>
</dbReference>
<sequence length="445" mass="51317">MEKQVYARHSCRTKYLAHVNTLLTDVQKTFIQTTPFAWLLSIDTDIKMCRKLVLQLCNTWLERRGGFEVRSIFIPFTKLDVCLGLGVRVNGEMFKLFKEEVDCHTRRLFDTNDVSVDNVYEQLQNCIKGGEVADVCRLYLLLGLSEFLFSNRGGKVHLGLFQLLDDLSCIGKYNWGGVIYEYLVSSLCDAALCVGNTHKRSHCHVDGCIFALQIWAMEHVLFGQNKLAKTKTCIPRILHWMHVRVGEAEVEKAFSSNEVITEVYVSKEEMYIEIVKEAIDGDNNIRVKDNLHRRSIADIVTENEALRTIIVDQEVSIAKLEKEVEKLQMIHAKKRQPKVYDGRTPVKNSNSKGDYKLDEEFRGTILHKDNEIVLYSAWKSNSEKGDDVGNIDIEKDGDDLVHEEILIQNSDMYTRLKAQPRKRVKSVSLKTPWTKLDRKNRRRIE</sequence>
<evidence type="ECO:0000256" key="1">
    <source>
        <dbReference type="SAM" id="Coils"/>
    </source>
</evidence>